<dbReference type="RefSeq" id="XP_006678577.1">
    <property type="nucleotide sequence ID" value="XM_006678514.1"/>
</dbReference>
<feature type="domain" description="HYDIN/VesB/CFA65-like Ig-like" evidence="7">
    <location>
        <begin position="2882"/>
        <end position="2977"/>
    </location>
</feature>
<evidence type="ECO:0000256" key="1">
    <source>
        <dbReference type="ARBA" id="ARBA00004138"/>
    </source>
</evidence>
<gene>
    <name evidence="8" type="ORF">BATDEDRAFT_34978</name>
</gene>
<evidence type="ECO:0000313" key="8">
    <source>
        <dbReference type="EMBL" id="EGF80952.1"/>
    </source>
</evidence>
<dbReference type="GO" id="GO:0005930">
    <property type="term" value="C:axoneme"/>
    <property type="evidence" value="ECO:0000318"/>
    <property type="project" value="GO_Central"/>
</dbReference>
<dbReference type="InterPro" id="IPR013783">
    <property type="entry name" value="Ig-like_fold"/>
</dbReference>
<dbReference type="PANTHER" id="PTHR23053">
    <property type="entry name" value="DLEC1 DELETED IN LUNG AND ESOPHAGEAL CANCER 1"/>
    <property type="match status" value="1"/>
</dbReference>
<sequence length="3833" mass="428063">MLPRISGQNICYNEPSCNAIRQAGQVLSTDISFSRPYEYEKSWDIIIIALGSPEPLIRLTGLKALQMISQGILRTIVAVNLAKRTRLIVQLIDIQSGSENWTERCLAAQMLGASVSVMMMPDFFTNIRLLAFQSVLDQFILLFPPNTDSLAASNNIPTIEIKTETTVQTFQSRIYYISALSHFFQIPESNTSHFMEYVDRVFCAIISSRLHPLLISAVVEALVKHLPTTSRNRMRIDHFYRSRIETLIANSYENEKQVIETANSTSTSSSFLASESKENSSSKSSIAQPESNLHPYLLRMIHLFWSVWYTRPSNATLLATHRNTEVSTSNKLGYAARQKTLLLASLAKETTAVLNPNVSGMNNTKLTFPYQQNTGVLIAPDFFSQNIHTYTPSLWTDMHTVSTPVAIMETPMPSVLTLNLKSAMLSFKHAPYHIDTFLQNTSFLQDISFHIQVYPHQLFYVTPSFGTVCRGESIRVKVAFTPQPFQYRKSSQVHGYLNIRRADGFPIERVSLSAYNTPSIKLLPPLLDFGFCPKGQLRTSTFIIVNLLPIECPVIVVMNPAISSGAFNLPQTQLILSPFERKAMSVKFNAHELDGPIEDEIMLISFGGEATRLPLRAMCSFSLKVLEQKLEFGPTDIYFLHVQKKLNLQNLDTVRSLAVQFSTSTHELVVNNNKHIVMQPGERRSVLVDFESAMSGVRQETIVVHAANTPPINIDVSAFSGPSILVPVLEDIYFPMVSIGTSATVMFPITNIGHVTAQLYLLVPNGCPITFKAMESDYSNRKLNVPNVVVDSKPHQTTEHQGISIVLSTKMTISIEIAFKHSKAGEFLIPLITKMTKPKNIEVCSHKLHCVVTNDAFLANSQTFTSLKNFYRKPFGEQMTPPEKFKVILDSSETEKTKASWSNVSKVLQISEAQLIVFGSMSKARNSGQLEYITLSNLTSDTQRYRIVLSFHFITDVPLDGEVSAASTIYIPVRLDPSLYLTQETMEHIALGSITVFDTNFNHPGFTCVQLYGVVNDLIWHELRRGISSIKFPRSRVMETFSRKIVVRNKSCTDLLWEGRLVMLESSIQSKRSTSEDMELSSSRANESSTLWNPFSLSVSQVTLKPFEYLVVDVSFTSNQPGDFKCLMHASYIDPSEHLGDVSEEITDRIRQKYELGPWQFECSVGVPDVTIIPDWIDFGDLAVSNTCNKSVIMLNNLSIDAEFVLASSKSIIPSKTNIKIAAKSTVELPIAFSPQTDAIVSELLSFNVGMTTHVMSLLGYGGHFVIDSNLACPQPVDSKLSLKKMNAISDGVVDFGFVSTESAKTKTLMIKNTGTIDIVISSLSSIDERYVTWEPQYIYGEELNWHFNEQLFGQEAPDAIEMDWDEHDWQMNQEKQLQNSSQLQNSFQQANSKPAQIDGLKLFEKITRQFNTNAKSIAKQSIFPLRLPPFQSFTVVLKFNGNEKGDYTCPLALEIIKSPSQKQTFAWWIKGSLQPPLIPWDKNINFGIKSVNNRHTLQIKFTNTGTKLLSWRLEPVGIQYTPLTKYDPPALPKNKSCIPNPISIFPEKGKLWPGSTQSVDVILVPNLAQYKIQSQFVLHTEDFSKQDIQIHAIGASSRLVLEVTNLDFGTLRVGTQKVLKIRLRNTGILCLKYFVESSHSQFQADPEQGVLDADCHTDLLVKFMPKSIGSVRSHLKITPISEESLTKDPMFVQLHGIGGYPELVVFTKQLDYGTALFKHPNRRVVKVQNKGAAEAHIVFNCFHPDIFLELDNQQNLIIGPHETKDIVVVYTPQIVERLDIKAFIRSSDSRGDNFMLTIRGSVGIPRLVIIPADALDSLDFGVMRLNKTYKKSFKIGNDGNIFLNYKISLVPIFQSPVQTDADFDSMQQLASHNIPSPIVVDPKSGTLSIGEETVITVLFTPTMLLEYEYQIVLAYDFQNFKGTVHGVGGCTMLKLDTPLKKVDFGVSRINRTYIKIVTLSNKGNLGFRYHARPEPDDGDWSKYDGDLARLTIAESKSRPETAVLRNLNALIAATPDTLQDEVPFWVEQLASKGVSIHNPDGNCPPRSKVNLIIGYIPKSTAVLQKSVRVYFGDHFETFEISGSGSIPQLYLRDIKGEQLISVKSSPQIDIGVHPVNSIYTHLFEIVNDGLFGVDFLVQPMISSEFDVFPLRGFIEPCSTSTLKVFFQPNSENLFHTTLRVLWEGKSLTAHIQGNGGVGRLEIIYLNDKDTMLKGLDFGMVPFNSACEKRFFVQNLGLVGVVAFFEVENEEYTITQFGGLIDVEDIKKSRLNNKGVFTSWYNMLRVSLPPNKAVELGTRFLARSATTSLGNITIRAECGNSVIPLKGKGGTILLSHRGDLDFGDISCNFTYTRKITIVNGGSIPSQLSVEWSVVGHSTEHASAYITLLSNYTSLDPRSGWAKRQYLCESGNVDPKAPLTAKEHWTLIIMMVRKSTIKELEIVRSATQNGPLSTGLNATEENPTMAPNTHLDREIGYQSIQLGKRSGAPAFSTHFKRRQMFYHLITSTQLTSQASSCLRPYIKVDPVDTTLQSYGEATFNIELHLGTEDTFLATLLVKSDVPNTPRHEISLTATPKIVNIVCDDTRILNFYRQTLGETEYITRSFTNVGHKDIAFKFINTNVGLTIMPSKGNLKVGQTLSIAFAFKPADETIQSSDVIFDPNCSQPIRFKMYGGGGYAKASLSRYRRFDFGHCMIGKDTVSFLPITNEGNAILHLSRFEVVETDTFFKGKEWPSSRVSLFPGKSYNLPLVFNPHEENPSPGRLIIGTSMETYEIELIGLGREAVLIVSKIALEFSECLIGNSYEQKLGLKNIGDVNYPVKFQLEKEFPDLEFYPSSLVIDPFSESFVAITYTPSHEIRTAVVFSVSSPYSTHKVPVMVHAGVATLEFNSTEIDFGMFERTTRPSMDLVIKNTGTVPTSYHVKDVAKPSMFNISPAKGILLAGKVVTLNVTHIRHEVAAFDEKLVVKTDLIDKHYYIKVCGQCEETVLHPEEFSLVNMGICPVLESTSKLFTFKNHGRFPLEYSIKATYPLKVFPVQGRVLGEETGTVSIQWNPSGGYELRTQLSMVTNIGKYQVVVRGKAMFPEIQVNNMYLDYGVCAVGFKYRDVFIIENKGKVPVFFTIPPCKDINFSTVVNGGVLAAKEVMEIEVFFTPSMLGKISSSILVECKGIHYKEIVVVGVGGSMKTDVSPTSFNVGKYSFCGLHKLLWVLLNTFILNISGRCPFNLRVYETVTINNGGDVTLHVNFSKTELQQGICQIIAPESIAIGPWQSAKCVFGFSAAVVGHFTANLLFDTKEQSFCIPISGVGIKITLTERSKAILENEQIECTRPIHPFHVESFLSSFSNLLKRFHRSFAMDIKIAQLISQLYYFQRHGKPPQSQEFIFGTECGVMVDSKNLQEVIELPRLPTKQAQDSATSRMLVDSSPMELFEHEENLRYGSALTDGTLSDFPKLETPQVDICTSTEDPVGDQTADIAQETDASLFVSQPDYTPAPATDGYSDSIVSQHKASLGQAEMVTNDTMESAKTEPDPSSNVPFNDLNGELIQEVSHNDSTSQELYQSAQQDNRDQLTREMTTEDDQLFQVEKDASVSILFQTGATTDATESKLIAKSTLSSASQSMSLNNANYPVGERESELLQDDDLSRSNTHSESKDKHESRETVNSEKTTSAATVKAIIIQKETPEILERLKIIKALDELSQSATPIDISAIDGAFDQFIELKNKEQCLDTIPDDHIIHEVIKYGCLSVPELDINMIIADQEPSMEINLQVLTDRPPPFGNKTELDFSGVHGYEDPKRYALTFPSLKRKARNAQTDPFTDWKDKVIYGKGVDLFSPYRY</sequence>
<feature type="compositionally biased region" description="Basic and acidic residues" evidence="6">
    <location>
        <begin position="3632"/>
        <end position="3659"/>
    </location>
</feature>
<evidence type="ECO:0000259" key="7">
    <source>
        <dbReference type="Pfam" id="PF22544"/>
    </source>
</evidence>
<feature type="compositionally biased region" description="Polar residues" evidence="6">
    <location>
        <begin position="3548"/>
        <end position="3561"/>
    </location>
</feature>
<dbReference type="Proteomes" id="UP000007241">
    <property type="component" value="Unassembled WGS sequence"/>
</dbReference>
<dbReference type="OMA" id="INCLEHE"/>
<dbReference type="EMBL" id="GL882883">
    <property type="protein sequence ID" value="EGF80952.1"/>
    <property type="molecule type" value="Genomic_DNA"/>
</dbReference>
<keyword evidence="5" id="KW-0966">Cell projection</keyword>
<name>F4P176_BATDJ</name>
<reference evidence="8 9" key="1">
    <citation type="submission" date="2009-12" db="EMBL/GenBank/DDBJ databases">
        <title>The draft genome of Batrachochytrium dendrobatidis.</title>
        <authorList>
            <consortium name="US DOE Joint Genome Institute (JGI-PGF)"/>
            <person name="Kuo A."/>
            <person name="Salamov A."/>
            <person name="Schmutz J."/>
            <person name="Lucas S."/>
            <person name="Pitluck S."/>
            <person name="Rosenblum E."/>
            <person name="Stajich J."/>
            <person name="Eisen M."/>
            <person name="Grigoriev I.V."/>
        </authorList>
    </citation>
    <scope>NUCLEOTIDE SEQUENCE [LARGE SCALE GENOMIC DNA]</scope>
    <source>
        <strain evidence="9">JAM81 / FGSC 10211</strain>
    </source>
</reference>
<evidence type="ECO:0000256" key="2">
    <source>
        <dbReference type="ARBA" id="ARBA00004496"/>
    </source>
</evidence>
<dbReference type="GeneID" id="18240613"/>
<dbReference type="Gene3D" id="2.60.40.10">
    <property type="entry name" value="Immunoglobulins"/>
    <property type="match status" value="15"/>
</dbReference>
<evidence type="ECO:0000256" key="6">
    <source>
        <dbReference type="SAM" id="MobiDB-lite"/>
    </source>
</evidence>
<dbReference type="GO" id="GO:0003341">
    <property type="term" value="P:cilium movement"/>
    <property type="evidence" value="ECO:0000318"/>
    <property type="project" value="GO_Central"/>
</dbReference>
<keyword evidence="9" id="KW-1185">Reference proteome</keyword>
<dbReference type="Pfam" id="PF22544">
    <property type="entry name" value="HYDIN_VesB_CFA65-like_Ig"/>
    <property type="match status" value="4"/>
</dbReference>
<feature type="domain" description="HYDIN/VesB/CFA65-like Ig-like" evidence="7">
    <location>
        <begin position="3082"/>
        <end position="3167"/>
    </location>
</feature>
<protein>
    <recommendedName>
        <fullName evidence="7">HYDIN/VesB/CFA65-like Ig-like domain-containing protein</fullName>
    </recommendedName>
</protein>
<feature type="region of interest" description="Disordered" evidence="6">
    <location>
        <begin position="3632"/>
        <end position="3662"/>
    </location>
</feature>
<evidence type="ECO:0000256" key="5">
    <source>
        <dbReference type="ARBA" id="ARBA00023273"/>
    </source>
</evidence>
<feature type="domain" description="HYDIN/VesB/CFA65-like Ig-like" evidence="7">
    <location>
        <begin position="1817"/>
        <end position="1918"/>
    </location>
</feature>
<dbReference type="OrthoDB" id="5538672at2759"/>
<dbReference type="InParanoid" id="F4P176"/>
<keyword evidence="3" id="KW-0963">Cytoplasm</keyword>
<evidence type="ECO:0000313" key="9">
    <source>
        <dbReference type="Proteomes" id="UP000007241"/>
    </source>
</evidence>
<dbReference type="GO" id="GO:1904158">
    <property type="term" value="P:axonemal central apparatus assembly"/>
    <property type="evidence" value="ECO:0000318"/>
    <property type="project" value="GO_Central"/>
</dbReference>
<keyword evidence="4" id="KW-0969">Cilium</keyword>
<dbReference type="InterPro" id="IPR033305">
    <property type="entry name" value="Hydin-like"/>
</dbReference>
<feature type="domain" description="HYDIN/VesB/CFA65-like Ig-like" evidence="7">
    <location>
        <begin position="1601"/>
        <end position="1678"/>
    </location>
</feature>
<accession>F4P176</accession>
<evidence type="ECO:0000256" key="3">
    <source>
        <dbReference type="ARBA" id="ARBA00022490"/>
    </source>
</evidence>
<dbReference type="InterPro" id="IPR053879">
    <property type="entry name" value="HYDIN_VesB_CFA65-like_Ig"/>
</dbReference>
<evidence type="ECO:0000256" key="4">
    <source>
        <dbReference type="ARBA" id="ARBA00023069"/>
    </source>
</evidence>
<feature type="region of interest" description="Disordered" evidence="6">
    <location>
        <begin position="3547"/>
        <end position="3566"/>
    </location>
</feature>
<proteinExistence type="predicted"/>
<dbReference type="HOGENOM" id="CLU_225072_0_0_1"/>
<comment type="subcellular location">
    <subcellularLocation>
        <location evidence="1">Cell projection</location>
        <location evidence="1">Cilium</location>
    </subcellularLocation>
    <subcellularLocation>
        <location evidence="2">Cytoplasm</location>
    </subcellularLocation>
</comment>
<dbReference type="PANTHER" id="PTHR23053:SF0">
    <property type="entry name" value="HYDROCEPHALUS-INDUCING PROTEIN HOMOLOG"/>
    <property type="match status" value="1"/>
</dbReference>
<organism evidence="8 9">
    <name type="scientific">Batrachochytrium dendrobatidis (strain JAM81 / FGSC 10211)</name>
    <name type="common">Frog chytrid fungus</name>
    <dbReference type="NCBI Taxonomy" id="684364"/>
    <lineage>
        <taxon>Eukaryota</taxon>
        <taxon>Fungi</taxon>
        <taxon>Fungi incertae sedis</taxon>
        <taxon>Chytridiomycota</taxon>
        <taxon>Chytridiomycota incertae sedis</taxon>
        <taxon>Chytridiomycetes</taxon>
        <taxon>Rhizophydiales</taxon>
        <taxon>Rhizophydiales incertae sedis</taxon>
        <taxon>Batrachochytrium</taxon>
    </lineage>
</organism>